<reference evidence="2 3" key="1">
    <citation type="submission" date="2021-03" db="EMBL/GenBank/DDBJ databases">
        <authorList>
            <person name="Kim M.K."/>
        </authorList>
    </citation>
    <scope>NUCLEOTIDE SEQUENCE [LARGE SCALE GENOMIC DNA]</scope>
    <source>
        <strain evidence="2 3">BT442</strain>
    </source>
</reference>
<comment type="caution">
    <text evidence="2">The sequence shown here is derived from an EMBL/GenBank/DDBJ whole genome shotgun (WGS) entry which is preliminary data.</text>
</comment>
<evidence type="ECO:0008006" key="4">
    <source>
        <dbReference type="Google" id="ProtNLM"/>
    </source>
</evidence>
<evidence type="ECO:0000256" key="1">
    <source>
        <dbReference type="SAM" id="SignalP"/>
    </source>
</evidence>
<dbReference type="RefSeq" id="WP_208176768.1">
    <property type="nucleotide sequence ID" value="NZ_JAGETZ010000009.1"/>
</dbReference>
<accession>A0ABS3QIJ9</accession>
<proteinExistence type="predicted"/>
<evidence type="ECO:0000313" key="2">
    <source>
        <dbReference type="EMBL" id="MBO2011075.1"/>
    </source>
</evidence>
<dbReference type="EMBL" id="JAGETZ010000009">
    <property type="protein sequence ID" value="MBO2011075.1"/>
    <property type="molecule type" value="Genomic_DNA"/>
</dbReference>
<dbReference type="Proteomes" id="UP000664369">
    <property type="component" value="Unassembled WGS sequence"/>
</dbReference>
<protein>
    <recommendedName>
        <fullName evidence="4">Lipoprotein</fullName>
    </recommendedName>
</protein>
<feature type="signal peptide" evidence="1">
    <location>
        <begin position="1"/>
        <end position="31"/>
    </location>
</feature>
<name>A0ABS3QIJ9_9BACT</name>
<keyword evidence="3" id="KW-1185">Reference proteome</keyword>
<keyword evidence="1" id="KW-0732">Signal</keyword>
<feature type="chain" id="PRO_5045443049" description="Lipoprotein" evidence="1">
    <location>
        <begin position="32"/>
        <end position="535"/>
    </location>
</feature>
<sequence>MRGFRLSTVSIGCGLGCAVLALARCSGPNMANVSPPQWAADSSTVRVAAGPQYTRGAVWRFFWGRHYRDIWATPVTVPVVRLATIIPDTLTPTRAGGSYQTRSLRLCATNGHEFVLRSVDKDASAALPAGWIRWLLGGLMKDQTSVGQPYGAYVAAPLAEAAGVYHTNPSLVYLPNDPGLRRFRSGYANALYLLEERPDGNQQYAANFGHSPAVVNSRHMLLAIRKQAGTQVEARAYLRARLLDMWLGDWSRRPDQWRWASFPAAGRTSYRPIPRDRDQAFFLFDDGLITRIVSWFVPKYHSFHATIPLRTVDGLSTTARALDRTLLGSLSAADFQQEADSLRQRLTDGAIAAALASGPPETRATIAAHLAPLLRARREQLPAVAARYYEIISQESWVVGTDKPERFILSEAGAGRLRVQMLALRPGQPDSLITERVYDRQTTRHLEVYGLAGNDIFELRSTINPGFLVSVYDGAGHDQVLRPAATRADLSACTWYSRPDGDATRHQAGITIEPDPHPELTTDSHAWLKRYNLRD</sequence>
<evidence type="ECO:0000313" key="3">
    <source>
        <dbReference type="Proteomes" id="UP000664369"/>
    </source>
</evidence>
<gene>
    <name evidence="2" type="ORF">J4E00_18585</name>
</gene>
<organism evidence="2 3">
    <name type="scientific">Hymenobacter negativus</name>
    <dbReference type="NCBI Taxonomy" id="2795026"/>
    <lineage>
        <taxon>Bacteria</taxon>
        <taxon>Pseudomonadati</taxon>
        <taxon>Bacteroidota</taxon>
        <taxon>Cytophagia</taxon>
        <taxon>Cytophagales</taxon>
        <taxon>Hymenobacteraceae</taxon>
        <taxon>Hymenobacter</taxon>
    </lineage>
</organism>